<dbReference type="Proteomes" id="UP000186940">
    <property type="component" value="Unassembled WGS sequence"/>
</dbReference>
<sequence>MSEQACRECHRIFDRKERTTCVCGSSSLSNDWSGFVVIIDAKRSKIAEKLNITLPGHYALKVR</sequence>
<comment type="function">
    <text evidence="2">Stimulates transcription elongation.</text>
</comment>
<dbReference type="InterPro" id="IPR038589">
    <property type="entry name" value="Spt4_dom_sf"/>
</dbReference>
<dbReference type="GO" id="GO:0006355">
    <property type="term" value="P:regulation of DNA-templated transcription"/>
    <property type="evidence" value="ECO:0007669"/>
    <property type="project" value="UniProtKB-UniRule"/>
</dbReference>
<evidence type="ECO:0000313" key="4">
    <source>
        <dbReference type="EMBL" id="OFV68204.1"/>
    </source>
</evidence>
<accession>A0A1F2PAY8</accession>
<evidence type="ECO:0000313" key="5">
    <source>
        <dbReference type="Proteomes" id="UP000186940"/>
    </source>
</evidence>
<dbReference type="SUPFAM" id="SSF63393">
    <property type="entry name" value="RNA polymerase subunits"/>
    <property type="match status" value="1"/>
</dbReference>
<dbReference type="GO" id="GO:0000428">
    <property type="term" value="C:DNA-directed RNA polymerase complex"/>
    <property type="evidence" value="ECO:0007669"/>
    <property type="project" value="UniProtKB-KW"/>
</dbReference>
<proteinExistence type="inferred from homology"/>
<dbReference type="AlphaFoldDB" id="A0A1F2PAY8"/>
<gene>
    <name evidence="2" type="primary">spt4</name>
    <name evidence="4" type="ORF">SCAL_000844</name>
</gene>
<feature type="binding site" evidence="2">
    <location>
        <position position="6"/>
    </location>
    <ligand>
        <name>Zn(2+)</name>
        <dbReference type="ChEBI" id="CHEBI:29105"/>
    </ligand>
</feature>
<keyword evidence="2" id="KW-0479">Metal-binding</keyword>
<comment type="caution">
    <text evidence="4">The sequence shown here is derived from an EMBL/GenBank/DDBJ whole genome shotgun (WGS) entry which is preliminary data.</text>
</comment>
<dbReference type="PANTHER" id="PTHR40704">
    <property type="entry name" value="TRANSCRIPTION ELONGATION FACTOR SPT4"/>
    <property type="match status" value="1"/>
</dbReference>
<dbReference type="GO" id="GO:0008270">
    <property type="term" value="F:zinc ion binding"/>
    <property type="evidence" value="ECO:0007669"/>
    <property type="project" value="UniProtKB-UniRule"/>
</dbReference>
<dbReference type="Pfam" id="PF06093">
    <property type="entry name" value="Spt4"/>
    <property type="match status" value="1"/>
</dbReference>
<evidence type="ECO:0000259" key="3">
    <source>
        <dbReference type="SMART" id="SM01389"/>
    </source>
</evidence>
<evidence type="ECO:0000256" key="2">
    <source>
        <dbReference type="HAMAP-Rule" id="MF_00949"/>
    </source>
</evidence>
<dbReference type="HAMAP" id="MF_00949">
    <property type="entry name" value="Spt4_arch"/>
    <property type="match status" value="1"/>
</dbReference>
<keyword evidence="2" id="KW-0862">Zinc</keyword>
<feature type="domain" description="Spt4/RpoE2 zinc finger" evidence="3">
    <location>
        <begin position="3"/>
        <end position="63"/>
    </location>
</feature>
<feature type="binding site" evidence="2">
    <location>
        <position position="21"/>
    </location>
    <ligand>
        <name>Zn(2+)</name>
        <dbReference type="ChEBI" id="CHEBI:29105"/>
    </ligand>
</feature>
<reference evidence="4" key="1">
    <citation type="submission" date="2016-05" db="EMBL/GenBank/DDBJ databases">
        <title>Microbial consortia oxidize butane by reversing methanogenesis.</title>
        <authorList>
            <person name="Laso-Perez R."/>
            <person name="Richter M."/>
            <person name="Wegener G."/>
            <person name="Musat F."/>
        </authorList>
    </citation>
    <scope>NUCLEOTIDE SEQUENCE [LARGE SCALE GENOMIC DNA]</scope>
    <source>
        <strain evidence="4">BOX2</strain>
    </source>
</reference>
<dbReference type="InterPro" id="IPR022800">
    <property type="entry name" value="Spt4/RpoE2_Znf"/>
</dbReference>
<feature type="binding site" evidence="2">
    <location>
        <position position="23"/>
    </location>
    <ligand>
        <name>Zn(2+)</name>
        <dbReference type="ChEBI" id="CHEBI:29105"/>
    </ligand>
</feature>
<dbReference type="InterPro" id="IPR029040">
    <property type="entry name" value="RPABC4/Spt4"/>
</dbReference>
<evidence type="ECO:0000256" key="1">
    <source>
        <dbReference type="ARBA" id="ARBA00023163"/>
    </source>
</evidence>
<protein>
    <recommendedName>
        <fullName evidence="2">Transcription elongation factor Spt4</fullName>
    </recommendedName>
</protein>
<name>A0A1F2PAY8_9EURY</name>
<feature type="binding site" evidence="2">
    <location>
        <position position="9"/>
    </location>
    <ligand>
        <name>Zn(2+)</name>
        <dbReference type="ChEBI" id="CHEBI:29105"/>
    </ligand>
</feature>
<keyword evidence="1 2" id="KW-0804">Transcription</keyword>
<keyword evidence="5" id="KW-1185">Reference proteome</keyword>
<dbReference type="PANTHER" id="PTHR40704:SF1">
    <property type="entry name" value="TRANSCRIPTION ELONGATION FACTOR SPT4"/>
    <property type="match status" value="1"/>
</dbReference>
<dbReference type="InterPro" id="IPR007178">
    <property type="entry name" value="Spt4_arch"/>
</dbReference>
<comment type="subunit">
    <text evidence="2">Heterodimer composed of Spt4 and Spt5.</text>
</comment>
<keyword evidence="2" id="KW-0805">Transcription regulation</keyword>
<organism evidence="4 5">
    <name type="scientific">Candidatus Syntropharchaeum caldarium</name>
    <dbReference type="NCBI Taxonomy" id="1838285"/>
    <lineage>
        <taxon>Archaea</taxon>
        <taxon>Methanobacteriati</taxon>
        <taxon>Methanobacteriota</taxon>
        <taxon>Stenosarchaea group</taxon>
        <taxon>Methanomicrobia</taxon>
        <taxon>Methanosarcinales</taxon>
        <taxon>ANME-2 cluster</taxon>
        <taxon>Candidatus Syntropharchaeum</taxon>
    </lineage>
</organism>
<dbReference type="SMART" id="SM01389">
    <property type="entry name" value="Spt4"/>
    <property type="match status" value="1"/>
</dbReference>
<dbReference type="NCBIfam" id="NF041664">
    <property type="entry name" value="RNAP_arch_Epp"/>
    <property type="match status" value="1"/>
</dbReference>
<comment type="similarity">
    <text evidence="2">Belongs to the archaeal Spt4 family.</text>
</comment>
<dbReference type="STRING" id="1838285.SCAL_000844"/>
<dbReference type="EMBL" id="LYOS01000002">
    <property type="protein sequence ID" value="OFV68204.1"/>
    <property type="molecule type" value="Genomic_DNA"/>
</dbReference>
<dbReference type="Gene3D" id="2.20.28.90">
    <property type="match status" value="1"/>
</dbReference>
<keyword evidence="4" id="KW-0240">DNA-directed RNA polymerase</keyword>